<dbReference type="Gene3D" id="3.40.50.1000">
    <property type="entry name" value="HAD superfamily/HAD-like"/>
    <property type="match status" value="1"/>
</dbReference>
<feature type="non-terminal residue" evidence="1">
    <location>
        <position position="109"/>
    </location>
</feature>
<reference evidence="1" key="1">
    <citation type="submission" date="2018-05" db="EMBL/GenBank/DDBJ databases">
        <authorList>
            <person name="Lanie J.A."/>
            <person name="Ng W.-L."/>
            <person name="Kazmierczak K.M."/>
            <person name="Andrzejewski T.M."/>
            <person name="Davidsen T.M."/>
            <person name="Wayne K.J."/>
            <person name="Tettelin H."/>
            <person name="Glass J.I."/>
            <person name="Rusch D."/>
            <person name="Podicherti R."/>
            <person name="Tsui H.-C.T."/>
            <person name="Winkler M.E."/>
        </authorList>
    </citation>
    <scope>NUCLEOTIDE SEQUENCE</scope>
</reference>
<evidence type="ECO:0000313" key="1">
    <source>
        <dbReference type="EMBL" id="SVE14198.1"/>
    </source>
</evidence>
<sequence length="109" mass="12037">MQKNIEKPLGLFIDLDGTALSSNEIPNQNVLNSIKLAAEKIPVSLASGRMHEDVSHFARLFGLSYPQISDNGARILDPVSGHVLYEATICEIEAKRIVKKISLNSKLFF</sequence>
<gene>
    <name evidence="1" type="ORF">METZ01_LOCUS467052</name>
</gene>
<dbReference type="InterPro" id="IPR023214">
    <property type="entry name" value="HAD_sf"/>
</dbReference>
<dbReference type="GO" id="GO:0005829">
    <property type="term" value="C:cytosol"/>
    <property type="evidence" value="ECO:0007669"/>
    <property type="project" value="TreeGrafter"/>
</dbReference>
<protein>
    <recommendedName>
        <fullName evidence="2">Sucrose phosphatase-like domain-containing protein</fullName>
    </recommendedName>
</protein>
<dbReference type="PANTHER" id="PTHR10000:SF8">
    <property type="entry name" value="HAD SUPERFAMILY HYDROLASE-LIKE, TYPE 3"/>
    <property type="match status" value="1"/>
</dbReference>
<dbReference type="EMBL" id="UINC01196956">
    <property type="protein sequence ID" value="SVE14198.1"/>
    <property type="molecule type" value="Genomic_DNA"/>
</dbReference>
<dbReference type="Pfam" id="PF08282">
    <property type="entry name" value="Hydrolase_3"/>
    <property type="match status" value="1"/>
</dbReference>
<dbReference type="GO" id="GO:0016791">
    <property type="term" value="F:phosphatase activity"/>
    <property type="evidence" value="ECO:0007669"/>
    <property type="project" value="TreeGrafter"/>
</dbReference>
<name>A0A383B481_9ZZZZ</name>
<dbReference type="SUPFAM" id="SSF56784">
    <property type="entry name" value="HAD-like"/>
    <property type="match status" value="1"/>
</dbReference>
<dbReference type="AlphaFoldDB" id="A0A383B481"/>
<accession>A0A383B481</accession>
<dbReference type="InterPro" id="IPR036412">
    <property type="entry name" value="HAD-like_sf"/>
</dbReference>
<dbReference type="PANTHER" id="PTHR10000">
    <property type="entry name" value="PHOSPHOSERINE PHOSPHATASE"/>
    <property type="match status" value="1"/>
</dbReference>
<proteinExistence type="predicted"/>
<evidence type="ECO:0008006" key="2">
    <source>
        <dbReference type="Google" id="ProtNLM"/>
    </source>
</evidence>
<dbReference type="GO" id="GO:0000287">
    <property type="term" value="F:magnesium ion binding"/>
    <property type="evidence" value="ECO:0007669"/>
    <property type="project" value="TreeGrafter"/>
</dbReference>
<organism evidence="1">
    <name type="scientific">marine metagenome</name>
    <dbReference type="NCBI Taxonomy" id="408172"/>
    <lineage>
        <taxon>unclassified sequences</taxon>
        <taxon>metagenomes</taxon>
        <taxon>ecological metagenomes</taxon>
    </lineage>
</organism>